<reference evidence="1" key="1">
    <citation type="submission" date="2021-05" db="EMBL/GenBank/DDBJ databases">
        <authorList>
            <person name="Pan Q."/>
            <person name="Jouanno E."/>
            <person name="Zahm M."/>
            <person name="Klopp C."/>
            <person name="Cabau C."/>
            <person name="Louis A."/>
            <person name="Berthelot C."/>
            <person name="Parey E."/>
            <person name="Roest Crollius H."/>
            <person name="Montfort J."/>
            <person name="Robinson-Rechavi M."/>
            <person name="Bouchez O."/>
            <person name="Lampietro C."/>
            <person name="Lopez Roques C."/>
            <person name="Donnadieu C."/>
            <person name="Postlethwait J."/>
            <person name="Bobe J."/>
            <person name="Dillon D."/>
            <person name="Chandos A."/>
            <person name="von Hippel F."/>
            <person name="Guiguen Y."/>
        </authorList>
    </citation>
    <scope>NUCLEOTIDE SEQUENCE</scope>
    <source>
        <strain evidence="1">YG-Jan2019</strain>
    </source>
</reference>
<dbReference type="EMBL" id="CM055733">
    <property type="protein sequence ID" value="KAJ8009846.1"/>
    <property type="molecule type" value="Genomic_DNA"/>
</dbReference>
<evidence type="ECO:0000313" key="2">
    <source>
        <dbReference type="Proteomes" id="UP001157502"/>
    </source>
</evidence>
<protein>
    <submittedName>
        <fullName evidence="1">Uncharacterized protein</fullName>
    </submittedName>
</protein>
<proteinExistence type="predicted"/>
<comment type="caution">
    <text evidence="1">The sequence shown here is derived from an EMBL/GenBank/DDBJ whole genome shotgun (WGS) entry which is preliminary data.</text>
</comment>
<dbReference type="Proteomes" id="UP001157502">
    <property type="component" value="Chromosome 6"/>
</dbReference>
<accession>A0ACC2H2A0</accession>
<organism evidence="1 2">
    <name type="scientific">Dallia pectoralis</name>
    <name type="common">Alaska blackfish</name>
    <dbReference type="NCBI Taxonomy" id="75939"/>
    <lineage>
        <taxon>Eukaryota</taxon>
        <taxon>Metazoa</taxon>
        <taxon>Chordata</taxon>
        <taxon>Craniata</taxon>
        <taxon>Vertebrata</taxon>
        <taxon>Euteleostomi</taxon>
        <taxon>Actinopterygii</taxon>
        <taxon>Neopterygii</taxon>
        <taxon>Teleostei</taxon>
        <taxon>Protacanthopterygii</taxon>
        <taxon>Esociformes</taxon>
        <taxon>Umbridae</taxon>
        <taxon>Dallia</taxon>
    </lineage>
</organism>
<sequence length="1802" mass="202130">MNGAVPFVEFFPNVYPERRSVDPIREPDLVGVMIKSVLFHRQGETLLCRGLVVQARDERINTTVHFRVTGIAPVVGYDLDLIRDQDGEEESWELIRKTWSKHFATEPVHIHVLHDDIKRRVNAHVFPLKCISLARKYIETVRGALTFGDFCPDRGYYIVRDGNTPALCSDVMFGRVYFIPANKLNQSLSASELIYDHDRSEAEAKLFDSNHVSRFYKAACLDIETVFDKSYRDTSLRCESFAYNFPYCTERMVADMTEYRAKLVHVLNTGKTQLSKLSTRVSIPALAPDMPGQQHEITCVSLVILNSHIPKTSPGHHRKKLIVLYNKCKVSNDPEVDHERARAVGIDNVTRIIFHQCLGELGLLEKTIHLLYHYAIELLYVYNAEFDIRVLEQQYRAKLVHVLNTGKTQLSKLSTRVSIPALAPDMPGQQHEITCVSLVILNSHIPKTSPGHHRKKLIVLYNKCKVSNDPEVDHERARAVGIDNVTRIIFHQCLGELGLLEKTIHLLYHYAIELLYVYNAEFDIRVLEQRVHFYAESSYAKDLNAATQNRCSSLLQAWNGLFVTRALTEDMVPFFQFENVRYLAMYKEMLKSLGPMVLNGTLSEYKLQLISGHIKKFNKEKAKLGHFKMNSCGMNVIDLYRMAGTRDIKFACISMKLNDVAPFVIAKVRELHRKPKKDARKLCKLADVGYSKMDEMFRTGGKSLFAVLVYNLVDSQLCARLAKVLNPVSALFHRCRTTLNIDVVVHGRGDDFGGFVQSIHSVQIPQLKYTLDTLRVKAGPVGMALNSRLRWDPELSSDDGDREMWQGGAVCDPLTGLHYSGPGMGLELAFDFSSMYPSIMCALNISPETTIPWPPAKFPHDLTGWVCYSWEAEGFEYASLILKYDPSRGGFVREPAIFSSSVEYYLNRRAEFKRKLKTPDISQAERAYYKTQEGECKVLANSFYGTAPHPCGPLISGHGRQQISVVNSCVSTFYQHCCPVVYGDTDSVMVSVGYGPGDIPESALSDVDVRRDNEPGQDMERELLKRFASRARTATGDKFTRAGTRVPDFLNYVHTTLVEDTLARMYVIGRGNAHQKVVRDPKGTFTKDGYSVYVARIPGREGFADVTGPFVKDRRVKLEYENSCSVYCHVAKKTYVALTHSLDDKGDLSSVSVKVRGLSAFKSVRSPCDSAVTDTFIACVMRGDCVKLETDKVSCFSTCPWHQLETGDVILYPEKEPLVDDLGRWSELHRAGSFLAAYRVKAVITLQLDSGFSAVSTTLGPARGHETMVADARTVTVRTLYKDWKYCLNHMFSSKEGIIRDLLACKASKFIASKMAAGFFPWSSLIKSSKNKHFSQQTLDRLRVSNSSVKTTYVEIVKPWLQQITGLSVKPVECNEYHKCSPCEAAFYRYPLNLNARTGCITAMFGGSLVCEATRSESSKVSEPDNEYACANVPRNGCGDGNSEECSKPLSREPSVDRASQVELIPHPYQPLNKCFANSRVLTAHHADCTLVNRSGKLMAHCVIDYCLPRYMYSSALGTSSLSDCKEHLLATITAVRGRLNRATAAFHSIMNNCPEHMIPACGTRELDRLRINRETVARVPGEKLETCLKVITEDMSLRPCDVYTTLSALLGTGLAEAMSDGIVSLRDNDSLGLPCSDVSISLSVPPVMLTDAGIVSSTGGLSVARSELCERSLVDLAGLLYQTVVMLQIHTPETFSSAAAMYPESVLCIMPYSCADASLMRTWLVAFKAKKWLNPVRATLGKRTHSLADCKEVTYHCTGCRNFYRDLFANKVPANRLIQRVYGPDQRRQIGRCVNEKRWLS</sequence>
<evidence type="ECO:0000313" key="1">
    <source>
        <dbReference type="EMBL" id="KAJ8009846.1"/>
    </source>
</evidence>
<gene>
    <name evidence="1" type="ORF">DPEC_G00068430</name>
</gene>
<name>A0ACC2H2A0_DALPE</name>
<keyword evidence="2" id="KW-1185">Reference proteome</keyword>